<evidence type="ECO:0000313" key="2">
    <source>
        <dbReference type="EMBL" id="OGG15502.1"/>
    </source>
</evidence>
<dbReference type="PROSITE" id="PS51186">
    <property type="entry name" value="GNAT"/>
    <property type="match status" value="1"/>
</dbReference>
<accession>A0A1F5ZTQ3</accession>
<dbReference type="EMBL" id="MFJL01000024">
    <property type="protein sequence ID" value="OGG15502.1"/>
    <property type="molecule type" value="Genomic_DNA"/>
</dbReference>
<organism evidence="2 3">
    <name type="scientific">Candidatus Gottesmanbacteria bacterium RIFCSPHIGHO2_02_FULL_39_11</name>
    <dbReference type="NCBI Taxonomy" id="1798382"/>
    <lineage>
        <taxon>Bacteria</taxon>
        <taxon>Candidatus Gottesmaniibacteriota</taxon>
    </lineage>
</organism>
<dbReference type="Pfam" id="PF13673">
    <property type="entry name" value="Acetyltransf_10"/>
    <property type="match status" value="1"/>
</dbReference>
<name>A0A1F5ZTQ3_9BACT</name>
<gene>
    <name evidence="2" type="ORF">A3D77_06675</name>
</gene>
<evidence type="ECO:0000259" key="1">
    <source>
        <dbReference type="PROSITE" id="PS51186"/>
    </source>
</evidence>
<dbReference type="InterPro" id="IPR016181">
    <property type="entry name" value="Acyl_CoA_acyltransferase"/>
</dbReference>
<dbReference type="PANTHER" id="PTHR42919">
    <property type="entry name" value="N-ALPHA-ACETYLTRANSFERASE"/>
    <property type="match status" value="1"/>
</dbReference>
<comment type="caution">
    <text evidence="2">The sequence shown here is derived from an EMBL/GenBank/DDBJ whole genome shotgun (WGS) entry which is preliminary data.</text>
</comment>
<dbReference type="STRING" id="1798382.A3D77_06675"/>
<sequence length="162" mass="18656">MIKIHKAKVEDALEIKKLLHKTWTATYSNIYSPEAIETVISEWHSLKFLKKQIQDPDTFFLIAKDGDIIVAMCNASLTHESKAVNIQRLHVLSNYQRQGIGSMLVIEVIKSFPNVSKIELEVEKQNLRAQAFYKKHGFKSSGEKVFEVKNVRMECFVMEKTV</sequence>
<dbReference type="SUPFAM" id="SSF55729">
    <property type="entry name" value="Acyl-CoA N-acyltransferases (Nat)"/>
    <property type="match status" value="1"/>
</dbReference>
<dbReference type="AlphaFoldDB" id="A0A1F5ZTQ3"/>
<dbReference type="InterPro" id="IPR051556">
    <property type="entry name" value="N-term/lysine_N-AcTrnsfr"/>
</dbReference>
<protein>
    <recommendedName>
        <fullName evidence="1">N-acetyltransferase domain-containing protein</fullName>
    </recommendedName>
</protein>
<proteinExistence type="predicted"/>
<dbReference type="InterPro" id="IPR000182">
    <property type="entry name" value="GNAT_dom"/>
</dbReference>
<reference evidence="2 3" key="1">
    <citation type="journal article" date="2016" name="Nat. Commun.">
        <title>Thousands of microbial genomes shed light on interconnected biogeochemical processes in an aquifer system.</title>
        <authorList>
            <person name="Anantharaman K."/>
            <person name="Brown C.T."/>
            <person name="Hug L.A."/>
            <person name="Sharon I."/>
            <person name="Castelle C.J."/>
            <person name="Probst A.J."/>
            <person name="Thomas B.C."/>
            <person name="Singh A."/>
            <person name="Wilkins M.J."/>
            <person name="Karaoz U."/>
            <person name="Brodie E.L."/>
            <person name="Williams K.H."/>
            <person name="Hubbard S.S."/>
            <person name="Banfield J.F."/>
        </authorList>
    </citation>
    <scope>NUCLEOTIDE SEQUENCE [LARGE SCALE GENOMIC DNA]</scope>
</reference>
<dbReference type="Gene3D" id="3.40.630.30">
    <property type="match status" value="1"/>
</dbReference>
<dbReference type="Proteomes" id="UP000176923">
    <property type="component" value="Unassembled WGS sequence"/>
</dbReference>
<evidence type="ECO:0000313" key="3">
    <source>
        <dbReference type="Proteomes" id="UP000176923"/>
    </source>
</evidence>
<dbReference type="GO" id="GO:0016747">
    <property type="term" value="F:acyltransferase activity, transferring groups other than amino-acyl groups"/>
    <property type="evidence" value="ECO:0007669"/>
    <property type="project" value="InterPro"/>
</dbReference>
<dbReference type="PANTHER" id="PTHR42919:SF40">
    <property type="entry name" value="FAMILY ACETYLTRANSFERASE, PUTATIVE-RELATED"/>
    <property type="match status" value="1"/>
</dbReference>
<dbReference type="CDD" id="cd04301">
    <property type="entry name" value="NAT_SF"/>
    <property type="match status" value="1"/>
</dbReference>
<feature type="domain" description="N-acetyltransferase" evidence="1">
    <location>
        <begin position="2"/>
        <end position="162"/>
    </location>
</feature>